<comment type="similarity">
    <text evidence="1">Belongs to the UPF0216 family.</text>
</comment>
<comment type="caution">
    <text evidence="2">The sequence shown here is derived from an EMBL/GenBank/DDBJ whole genome shotgun (WGS) entry which is preliminary data.</text>
</comment>
<dbReference type="InterPro" id="IPR002746">
    <property type="entry name" value="UPF0216"/>
</dbReference>
<protein>
    <recommendedName>
        <fullName evidence="1">UPF0216 protein ENG09_00695</fullName>
    </recommendedName>
</protein>
<evidence type="ECO:0000313" key="2">
    <source>
        <dbReference type="EMBL" id="HDM35758.1"/>
    </source>
</evidence>
<dbReference type="Pfam" id="PF01886">
    <property type="entry name" value="DUF61"/>
    <property type="match status" value="1"/>
</dbReference>
<dbReference type="EMBL" id="DQZR01000029">
    <property type="protein sequence ID" value="HDM35758.1"/>
    <property type="molecule type" value="Genomic_DNA"/>
</dbReference>
<gene>
    <name evidence="2" type="ORF">ENG09_00695</name>
</gene>
<reference evidence="2" key="1">
    <citation type="journal article" date="2020" name="mSystems">
        <title>Genome- and Community-Level Interaction Insights into Carbon Utilization and Element Cycling Functions of Hydrothermarchaeota in Hydrothermal Sediment.</title>
        <authorList>
            <person name="Zhou Z."/>
            <person name="Liu Y."/>
            <person name="Xu W."/>
            <person name="Pan J."/>
            <person name="Luo Z.H."/>
            <person name="Li M."/>
        </authorList>
    </citation>
    <scope>NUCLEOTIDE SEQUENCE [LARGE SCALE GENOMIC DNA]</scope>
    <source>
        <strain evidence="2">HyVt-185</strain>
    </source>
</reference>
<organism evidence="2">
    <name type="scientific">Candidatus Syntropharchaeum butanivorans</name>
    <dbReference type="NCBI Taxonomy" id="1839936"/>
    <lineage>
        <taxon>Archaea</taxon>
        <taxon>Methanobacteriati</taxon>
        <taxon>Methanobacteriota</taxon>
        <taxon>Stenosarchaea group</taxon>
        <taxon>Methanomicrobia</taxon>
        <taxon>Methanosarcinales</taxon>
        <taxon>ANME-2 cluster</taxon>
        <taxon>Candidatus Syntropharchaeum</taxon>
    </lineage>
</organism>
<dbReference type="AlphaFoldDB" id="A0A7C1B4K0"/>
<dbReference type="PIRSF" id="PIRSF005264">
    <property type="entry name" value="UCP005264"/>
    <property type="match status" value="1"/>
</dbReference>
<accession>A0A7C1B4K0</accession>
<dbReference type="HAMAP" id="MF_00585">
    <property type="entry name" value="UPF0216"/>
    <property type="match status" value="1"/>
</dbReference>
<dbReference type="Proteomes" id="UP000885863">
    <property type="component" value="Unassembled WGS sequence"/>
</dbReference>
<evidence type="ECO:0000256" key="1">
    <source>
        <dbReference type="HAMAP-Rule" id="MF_00585"/>
    </source>
</evidence>
<proteinExistence type="inferred from homology"/>
<sequence>MDTDRVIAKAVQSLNRHLPRERKSLYELLREDRPSISSKDGDTYRIKRDELEMIAELIPEDYHRKLYLPVLIEICPEYGRGAAKIRGKVQCSLVMELLKKEWRGEEEIIIYRPEVSKIRRVLPTASQYAFFISLGL</sequence>
<dbReference type="NCBIfam" id="NF003153">
    <property type="entry name" value="PRK04115.1"/>
    <property type="match status" value="1"/>
</dbReference>
<name>A0A7C1B4K0_9EURY</name>